<dbReference type="RefSeq" id="WP_243848456.1">
    <property type="nucleotide sequence ID" value="NZ_JAASQQ010000007.1"/>
</dbReference>
<reference evidence="1 2" key="1">
    <citation type="journal article" date="2019" name="Int. J. Syst. Evol. Microbiol.">
        <title>The Global Catalogue of Microorganisms (GCM) 10K type strain sequencing project: providing services to taxonomists for standard genome sequencing and annotation.</title>
        <authorList>
            <consortium name="The Broad Institute Genomics Platform"/>
            <consortium name="The Broad Institute Genome Sequencing Center for Infectious Disease"/>
            <person name="Wu L."/>
            <person name="Ma J."/>
        </authorList>
    </citation>
    <scope>NUCLEOTIDE SEQUENCE [LARGE SCALE GENOMIC DNA]</scope>
    <source>
        <strain evidence="1 2">JCM 14603</strain>
    </source>
</reference>
<gene>
    <name evidence="1" type="ORF">GCM10009102_28780</name>
</gene>
<evidence type="ECO:0000313" key="1">
    <source>
        <dbReference type="EMBL" id="GAA0674899.1"/>
    </source>
</evidence>
<accession>A0ABN1HZ19</accession>
<comment type="caution">
    <text evidence="1">The sequence shown here is derived from an EMBL/GenBank/DDBJ whole genome shotgun (WGS) entry which is preliminary data.</text>
</comment>
<evidence type="ECO:0008006" key="3">
    <source>
        <dbReference type="Google" id="ProtNLM"/>
    </source>
</evidence>
<organism evidence="1 2">
    <name type="scientific">Sphingomonas insulae</name>
    <dbReference type="NCBI Taxonomy" id="424800"/>
    <lineage>
        <taxon>Bacteria</taxon>
        <taxon>Pseudomonadati</taxon>
        <taxon>Pseudomonadota</taxon>
        <taxon>Alphaproteobacteria</taxon>
        <taxon>Sphingomonadales</taxon>
        <taxon>Sphingomonadaceae</taxon>
        <taxon>Sphingomonas</taxon>
    </lineage>
</organism>
<keyword evidence="2" id="KW-1185">Reference proteome</keyword>
<proteinExistence type="predicted"/>
<dbReference type="InterPro" id="IPR010985">
    <property type="entry name" value="Ribbon_hlx_hlx"/>
</dbReference>
<dbReference type="SUPFAM" id="SSF47598">
    <property type="entry name" value="Ribbon-helix-helix"/>
    <property type="match status" value="1"/>
</dbReference>
<sequence length="202" mass="22281">MAPLHGALGMMVSLRMKDELVAEIDRVAAAHGQSRSAWIVLTLSRVALASEHDDLPTPAIADRGHPDDQVRVTVRLKRTEIEAIDTVGAPLGLTRNEWIKRALRWQLWDKAARLRLAPTTQAEIGRVRKQVLAIGRNINQAVHAMNAANQPESSLDIARISEPFLETCGELKALLFATRRSLSSYVGGEVGYWTGAFGDKQR</sequence>
<dbReference type="Proteomes" id="UP001500238">
    <property type="component" value="Unassembled WGS sequence"/>
</dbReference>
<dbReference type="EMBL" id="BAAAES010000011">
    <property type="protein sequence ID" value="GAA0674899.1"/>
    <property type="molecule type" value="Genomic_DNA"/>
</dbReference>
<protein>
    <recommendedName>
        <fullName evidence="3">Ribbon-helix-helix protein, copG family</fullName>
    </recommendedName>
</protein>
<name>A0ABN1HZ19_9SPHN</name>
<evidence type="ECO:0000313" key="2">
    <source>
        <dbReference type="Proteomes" id="UP001500238"/>
    </source>
</evidence>